<dbReference type="GO" id="GO:0071949">
    <property type="term" value="F:FAD binding"/>
    <property type="evidence" value="ECO:0007669"/>
    <property type="project" value="InterPro"/>
</dbReference>
<name>A0A9D5JXV0_9BACT</name>
<dbReference type="SUPFAM" id="SSF54975">
    <property type="entry name" value="Acylphosphatase/BLUF domain-like"/>
    <property type="match status" value="1"/>
</dbReference>
<dbReference type="InterPro" id="IPR036046">
    <property type="entry name" value="Acylphosphatase-like_dom_sf"/>
</dbReference>
<dbReference type="Gene3D" id="3.30.70.100">
    <property type="match status" value="1"/>
</dbReference>
<proteinExistence type="predicted"/>
<evidence type="ECO:0000313" key="2">
    <source>
        <dbReference type="EMBL" id="MBD3325691.1"/>
    </source>
</evidence>
<dbReference type="AlphaFoldDB" id="A0A9D5JXV0"/>
<protein>
    <recommendedName>
        <fullName evidence="1">BLUF domain-containing protein</fullName>
    </recommendedName>
</protein>
<dbReference type="EMBL" id="WJJP01000450">
    <property type="protein sequence ID" value="MBD3325691.1"/>
    <property type="molecule type" value="Genomic_DNA"/>
</dbReference>
<reference evidence="2" key="1">
    <citation type="submission" date="2019-11" db="EMBL/GenBank/DDBJ databases">
        <title>Microbial mats filling the niche in hypersaline microbial mats.</title>
        <authorList>
            <person name="Wong H.L."/>
            <person name="Macleod F.I."/>
            <person name="White R.A. III"/>
            <person name="Burns B.P."/>
        </authorList>
    </citation>
    <scope>NUCLEOTIDE SEQUENCE</scope>
    <source>
        <strain evidence="2">Rbin_158</strain>
    </source>
</reference>
<organism evidence="2 3">
    <name type="scientific">candidate division KSB3 bacterium</name>
    <dbReference type="NCBI Taxonomy" id="2044937"/>
    <lineage>
        <taxon>Bacteria</taxon>
        <taxon>candidate division KSB3</taxon>
    </lineage>
</organism>
<dbReference type="InterPro" id="IPR007024">
    <property type="entry name" value="BLUF_domain"/>
</dbReference>
<dbReference type="GO" id="GO:0009882">
    <property type="term" value="F:blue light photoreceptor activity"/>
    <property type="evidence" value="ECO:0007669"/>
    <property type="project" value="InterPro"/>
</dbReference>
<gene>
    <name evidence="2" type="ORF">GF339_13985</name>
</gene>
<dbReference type="Pfam" id="PF04940">
    <property type="entry name" value="BLUF"/>
    <property type="match status" value="1"/>
</dbReference>
<evidence type="ECO:0000313" key="3">
    <source>
        <dbReference type="Proteomes" id="UP000649604"/>
    </source>
</evidence>
<feature type="domain" description="BLUF" evidence="1">
    <location>
        <begin position="32"/>
        <end position="114"/>
    </location>
</feature>
<comment type="caution">
    <text evidence="2">The sequence shown here is derived from an EMBL/GenBank/DDBJ whole genome shotgun (WGS) entry which is preliminary data.</text>
</comment>
<dbReference type="Proteomes" id="UP000649604">
    <property type="component" value="Unassembled WGS sequence"/>
</dbReference>
<evidence type="ECO:0000259" key="1">
    <source>
        <dbReference type="PROSITE" id="PS50925"/>
    </source>
</evidence>
<sequence length="114" mass="13241">MTTICMRPSQQLKNFWCPIVLRKERGKIFMKLYRLIYMSEVAENIHWDDLKDILITSQKNNTRLGITGLLIMSDNKFLQVLEGPGKPLNTLYAKILHDSRHHDSQLLSQLLGDS</sequence>
<accession>A0A9D5JXV0</accession>
<dbReference type="SMART" id="SM01034">
    <property type="entry name" value="BLUF"/>
    <property type="match status" value="1"/>
</dbReference>
<dbReference type="PROSITE" id="PS50925">
    <property type="entry name" value="BLUF"/>
    <property type="match status" value="1"/>
</dbReference>